<dbReference type="GeneID" id="97989192"/>
<dbReference type="Pfam" id="PF01575">
    <property type="entry name" value="MaoC_dehydratas"/>
    <property type="match status" value="1"/>
</dbReference>
<evidence type="ECO:0000259" key="2">
    <source>
        <dbReference type="Pfam" id="PF01575"/>
    </source>
</evidence>
<dbReference type="PANTHER" id="PTHR43437">
    <property type="entry name" value="HYDROXYACYL-THIOESTER DEHYDRATASE TYPE 2, MITOCHONDRIAL-RELATED"/>
    <property type="match status" value="1"/>
</dbReference>
<protein>
    <submittedName>
        <fullName evidence="3">Enoyl-CoA hydratase</fullName>
    </submittedName>
</protein>
<evidence type="ECO:0000256" key="1">
    <source>
        <dbReference type="ARBA" id="ARBA00023239"/>
    </source>
</evidence>
<dbReference type="GO" id="GO:0006633">
    <property type="term" value="P:fatty acid biosynthetic process"/>
    <property type="evidence" value="ECO:0007669"/>
    <property type="project" value="TreeGrafter"/>
</dbReference>
<dbReference type="Proteomes" id="UP000260812">
    <property type="component" value="Unassembled WGS sequence"/>
</dbReference>
<evidence type="ECO:0000313" key="3">
    <source>
        <dbReference type="EMBL" id="RGE57219.1"/>
    </source>
</evidence>
<dbReference type="InterPro" id="IPR029069">
    <property type="entry name" value="HotDog_dom_sf"/>
</dbReference>
<organism evidence="3 4">
    <name type="scientific">Eisenbergiella massiliensis</name>
    <dbReference type="NCBI Taxonomy" id="1720294"/>
    <lineage>
        <taxon>Bacteria</taxon>
        <taxon>Bacillati</taxon>
        <taxon>Bacillota</taxon>
        <taxon>Clostridia</taxon>
        <taxon>Lachnospirales</taxon>
        <taxon>Lachnospiraceae</taxon>
        <taxon>Eisenbergiella</taxon>
    </lineage>
</organism>
<dbReference type="SUPFAM" id="SSF54637">
    <property type="entry name" value="Thioesterase/thiol ester dehydrase-isomerase"/>
    <property type="match status" value="1"/>
</dbReference>
<feature type="domain" description="MaoC-like" evidence="2">
    <location>
        <begin position="10"/>
        <end position="111"/>
    </location>
</feature>
<dbReference type="FunFam" id="3.10.129.10:FF:000042">
    <property type="entry name" value="MaoC domain protein dehydratase"/>
    <property type="match status" value="1"/>
</dbReference>
<sequence>MSYKVGTKASFSKTIAECDVYGFAGIIGDFNPLHVNAAEAEEMLFGRRIVHGMLTASFLSTVIASRMPGPGTIYMEQNSRFLKPVFFGDTITAEVEITELLEKGRARLKTTVVNQDGVVVVDGTALVKLPKQEE</sequence>
<accession>A0A3E3HZG0</accession>
<dbReference type="CDD" id="cd03449">
    <property type="entry name" value="R_hydratase"/>
    <property type="match status" value="1"/>
</dbReference>
<keyword evidence="4" id="KW-1185">Reference proteome</keyword>
<dbReference type="Gene3D" id="3.10.129.10">
    <property type="entry name" value="Hotdog Thioesterase"/>
    <property type="match status" value="1"/>
</dbReference>
<evidence type="ECO:0000313" key="4">
    <source>
        <dbReference type="Proteomes" id="UP000260812"/>
    </source>
</evidence>
<proteinExistence type="predicted"/>
<dbReference type="InterPro" id="IPR050965">
    <property type="entry name" value="UPF0336/Enoyl-CoA_hydratase"/>
</dbReference>
<dbReference type="EMBL" id="QVLV01000017">
    <property type="protein sequence ID" value="RGE57219.1"/>
    <property type="molecule type" value="Genomic_DNA"/>
</dbReference>
<name>A0A3E3HZG0_9FIRM</name>
<dbReference type="InterPro" id="IPR002539">
    <property type="entry name" value="MaoC-like_dom"/>
</dbReference>
<keyword evidence="1" id="KW-0456">Lyase</keyword>
<gene>
    <name evidence="3" type="ORF">DXC51_20555</name>
</gene>
<dbReference type="AlphaFoldDB" id="A0A3E3HZG0"/>
<comment type="caution">
    <text evidence="3">The sequence shown here is derived from an EMBL/GenBank/DDBJ whole genome shotgun (WGS) entry which is preliminary data.</text>
</comment>
<reference evidence="3" key="1">
    <citation type="submission" date="2018-08" db="EMBL/GenBank/DDBJ databases">
        <title>A genome reference for cultivated species of the human gut microbiota.</title>
        <authorList>
            <person name="Zou Y."/>
            <person name="Xue W."/>
            <person name="Luo G."/>
        </authorList>
    </citation>
    <scope>NUCLEOTIDE SEQUENCE [LARGE SCALE GENOMIC DNA]</scope>
    <source>
        <strain evidence="3">TF05-5AC</strain>
    </source>
</reference>
<dbReference type="GO" id="GO:0019171">
    <property type="term" value="F:(3R)-hydroxyacyl-[acyl-carrier-protein] dehydratase activity"/>
    <property type="evidence" value="ECO:0007669"/>
    <property type="project" value="TreeGrafter"/>
</dbReference>
<dbReference type="RefSeq" id="WP_102287622.1">
    <property type="nucleotide sequence ID" value="NZ_JBKUNB010000008.1"/>
</dbReference>
<dbReference type="PANTHER" id="PTHR43437:SF3">
    <property type="entry name" value="HYDROXYACYL-THIOESTER DEHYDRATASE TYPE 2, MITOCHONDRIAL"/>
    <property type="match status" value="1"/>
</dbReference>